<feature type="region of interest" description="Disordered" evidence="1">
    <location>
        <begin position="1"/>
        <end position="118"/>
    </location>
</feature>
<dbReference type="EMBL" id="OZ022407">
    <property type="protein sequence ID" value="CAK9438772.1"/>
    <property type="molecule type" value="Genomic_DNA"/>
</dbReference>
<protein>
    <recommendedName>
        <fullName evidence="2">Transcription activator GCR1-like domain-containing protein</fullName>
    </recommendedName>
</protein>
<feature type="compositionally biased region" description="Polar residues" evidence="1">
    <location>
        <begin position="368"/>
        <end position="379"/>
    </location>
</feature>
<name>A0ABP0ZKU5_9ASCO</name>
<dbReference type="Proteomes" id="UP001497383">
    <property type="component" value="Chromosome 3"/>
</dbReference>
<dbReference type="PANTHER" id="PTHR37784">
    <property type="entry name" value="PROTEIN MSN1"/>
    <property type="match status" value="1"/>
</dbReference>
<feature type="compositionally biased region" description="Low complexity" evidence="1">
    <location>
        <begin position="236"/>
        <end position="262"/>
    </location>
</feature>
<feature type="domain" description="Transcription activator GCR1-like" evidence="2">
    <location>
        <begin position="546"/>
        <end position="623"/>
    </location>
</feature>
<feature type="region of interest" description="Disordered" evidence="1">
    <location>
        <begin position="229"/>
        <end position="318"/>
    </location>
</feature>
<dbReference type="InterPro" id="IPR052146">
    <property type="entry name" value="HOT1"/>
</dbReference>
<feature type="region of interest" description="Disordered" evidence="1">
    <location>
        <begin position="368"/>
        <end position="543"/>
    </location>
</feature>
<feature type="compositionally biased region" description="Polar residues" evidence="1">
    <location>
        <begin position="1"/>
        <end position="26"/>
    </location>
</feature>
<feature type="compositionally biased region" description="Low complexity" evidence="1">
    <location>
        <begin position="387"/>
        <end position="415"/>
    </location>
</feature>
<feature type="compositionally biased region" description="Polar residues" evidence="1">
    <location>
        <begin position="49"/>
        <end position="83"/>
    </location>
</feature>
<dbReference type="PANTHER" id="PTHR37784:SF2">
    <property type="entry name" value="HIGH-OSMOLARITY-INDUCED TRANSCRIPTION PROTEIN 1"/>
    <property type="match status" value="1"/>
</dbReference>
<feature type="compositionally biased region" description="Polar residues" evidence="1">
    <location>
        <begin position="416"/>
        <end position="427"/>
    </location>
</feature>
<feature type="compositionally biased region" description="Acidic residues" evidence="1">
    <location>
        <begin position="485"/>
        <end position="497"/>
    </location>
</feature>
<evidence type="ECO:0000259" key="2">
    <source>
        <dbReference type="Pfam" id="PF12550"/>
    </source>
</evidence>
<dbReference type="GeneID" id="92208192"/>
<feature type="compositionally biased region" description="Polar residues" evidence="1">
    <location>
        <begin position="445"/>
        <end position="484"/>
    </location>
</feature>
<evidence type="ECO:0000313" key="4">
    <source>
        <dbReference type="Proteomes" id="UP001497383"/>
    </source>
</evidence>
<sequence>MNDNFSDSNQNQPLFFNNSTSAQHQTPANPANNNNNNNNGNNNNNNNGSRNESGTAIAAISNTRTPTTSNSINGHEGQSNTQMNPSRNNNANLSASLPRSSHNTSTNSPNSLNHHASSIGDQHTINEVYSLIVQLQQQNSTNNQMLMKMNYMSELLEQIHQNLRDLNHQVMFAIQNSANGSGNGGAAGANMIHAMGGELGNQFKTFEIFSKHLNKLNKEMQEIANGRSSNLHGLKNQGQNSNQSSPQPQPQPQSQQQQQQQQQPPPPPPSSSSSQHQNGHPPLQSQHHHLTGSSSNAQQGVHSSHSNQPQGHNSGSFEDEVDLSRKNMVLRSPATGSNTTSPYVFELGSFPSRTNLNGNMMYDKSPMAQTQVPASLQQSKRGKQNKSSMASPATTQATSTQQSSSTQRLPLLQQPIQASQNSSSYPNSYMLPMPPLLSEDKGNMNDPSSQFMSNGNMMTSALRQHQSSHTRTLQAPASSSTFSFDDNDIDQSIDELEQQTGSSPSSHNASNSSHVQSDGKVYNPKRRKTSQEGLKPPAHATDAPQYKLERSLKALEDIWKEYAYGLNDKPPLKTLETKYGTKWRNETESRTFLRRKKIYEAIEIGKSKGYSEDEVIHELETYRSYDRNGTIKKKPLSWLSANMPEKFNNPATD</sequence>
<accession>A0ABP0ZKU5</accession>
<proteinExistence type="predicted"/>
<gene>
    <name evidence="3" type="ORF">LODBEIA_P29960</name>
</gene>
<dbReference type="RefSeq" id="XP_066829934.1">
    <property type="nucleotide sequence ID" value="XM_066973056.1"/>
</dbReference>
<feature type="compositionally biased region" description="Low complexity" evidence="1">
    <location>
        <begin position="502"/>
        <end position="516"/>
    </location>
</feature>
<feature type="compositionally biased region" description="Low complexity" evidence="1">
    <location>
        <begin position="271"/>
        <end position="282"/>
    </location>
</feature>
<dbReference type="InterPro" id="IPR022210">
    <property type="entry name" value="TF_GCR1-like"/>
</dbReference>
<keyword evidence="4" id="KW-1185">Reference proteome</keyword>
<reference evidence="3 4" key="1">
    <citation type="submission" date="2024-03" db="EMBL/GenBank/DDBJ databases">
        <authorList>
            <person name="Brejova B."/>
        </authorList>
    </citation>
    <scope>NUCLEOTIDE SEQUENCE [LARGE SCALE GENOMIC DNA]</scope>
    <source>
        <strain evidence="3 4">CBS 14171</strain>
    </source>
</reference>
<evidence type="ECO:0000256" key="1">
    <source>
        <dbReference type="SAM" id="MobiDB-lite"/>
    </source>
</evidence>
<dbReference type="Pfam" id="PF12550">
    <property type="entry name" value="GCR1_C"/>
    <property type="match status" value="1"/>
</dbReference>
<feature type="compositionally biased region" description="Polar residues" evidence="1">
    <location>
        <begin position="291"/>
        <end position="316"/>
    </location>
</feature>
<feature type="compositionally biased region" description="Low complexity" evidence="1">
    <location>
        <begin position="27"/>
        <end position="48"/>
    </location>
</feature>
<evidence type="ECO:0000313" key="3">
    <source>
        <dbReference type="EMBL" id="CAK9438772.1"/>
    </source>
</evidence>
<organism evidence="3 4">
    <name type="scientific">Lodderomyces beijingensis</name>
    <dbReference type="NCBI Taxonomy" id="1775926"/>
    <lineage>
        <taxon>Eukaryota</taxon>
        <taxon>Fungi</taxon>
        <taxon>Dikarya</taxon>
        <taxon>Ascomycota</taxon>
        <taxon>Saccharomycotina</taxon>
        <taxon>Pichiomycetes</taxon>
        <taxon>Debaryomycetaceae</taxon>
        <taxon>Candida/Lodderomyces clade</taxon>
        <taxon>Lodderomyces</taxon>
    </lineage>
</organism>
<feature type="compositionally biased region" description="Low complexity" evidence="1">
    <location>
        <begin position="84"/>
        <end position="115"/>
    </location>
</feature>